<reference evidence="1" key="1">
    <citation type="submission" date="2016-04" db="EMBL/GenBank/DDBJ databases">
        <authorList>
            <person name="Nguyen H.D."/>
            <person name="Samba Siva P."/>
            <person name="Cullis J."/>
            <person name="Levesque C.A."/>
            <person name="Hambleton S."/>
        </authorList>
    </citation>
    <scope>NUCLEOTIDE SEQUENCE</scope>
    <source>
        <strain evidence="1">DAOMC 236416</strain>
    </source>
</reference>
<evidence type="ECO:0000313" key="2">
    <source>
        <dbReference type="Proteomes" id="UP000077521"/>
    </source>
</evidence>
<reference evidence="1" key="2">
    <citation type="journal article" date="2019" name="IMA Fungus">
        <title>Genome sequencing and comparison of five Tilletia species to identify candidate genes for the detection of regulated species infecting wheat.</title>
        <authorList>
            <person name="Nguyen H.D.T."/>
            <person name="Sultana T."/>
            <person name="Kesanakurti P."/>
            <person name="Hambleton S."/>
        </authorList>
    </citation>
    <scope>NUCLEOTIDE SEQUENCE</scope>
    <source>
        <strain evidence="1">DAOMC 236416</strain>
    </source>
</reference>
<dbReference type="EMBL" id="LWDF02000583">
    <property type="protein sequence ID" value="KAE8244749.1"/>
    <property type="molecule type" value="Genomic_DNA"/>
</dbReference>
<keyword evidence="2" id="KW-1185">Reference proteome</keyword>
<dbReference type="AlphaFoldDB" id="A0A177TJ38"/>
<comment type="caution">
    <text evidence="1">The sequence shown here is derived from an EMBL/GenBank/DDBJ whole genome shotgun (WGS) entry which is preliminary data.</text>
</comment>
<evidence type="ECO:0000313" key="1">
    <source>
        <dbReference type="EMBL" id="KAE8244749.1"/>
    </source>
</evidence>
<protein>
    <submittedName>
        <fullName evidence="1">Uncharacterized protein</fullName>
    </submittedName>
</protein>
<name>A0A177TJ38_9BASI</name>
<proteinExistence type="predicted"/>
<gene>
    <name evidence="1" type="ORF">A4X13_0g6303</name>
</gene>
<dbReference type="Proteomes" id="UP000077521">
    <property type="component" value="Unassembled WGS sequence"/>
</dbReference>
<organism evidence="1 2">
    <name type="scientific">Tilletia indica</name>
    <dbReference type="NCBI Taxonomy" id="43049"/>
    <lineage>
        <taxon>Eukaryota</taxon>
        <taxon>Fungi</taxon>
        <taxon>Dikarya</taxon>
        <taxon>Basidiomycota</taxon>
        <taxon>Ustilaginomycotina</taxon>
        <taxon>Exobasidiomycetes</taxon>
        <taxon>Tilletiales</taxon>
        <taxon>Tilletiaceae</taxon>
        <taxon>Tilletia</taxon>
    </lineage>
</organism>
<sequence length="179" mass="20065">MKNTITPHLRQTPLFHSEFRKPALAAARSRDKMDVNVSDAEEAISTRDCRAWARAALSTAEGAKSGAHPERKHEVSGSGGGGRPNQRLKLDEASIAALERRRLKQPRLMSKTKANSYSMRSFSMRLYPSKQLSAKLREWIVKAGQIRDHTLNLLQTAMEKGETMERFVLADKVVLSHAQ</sequence>
<accession>A0A177TJ38</accession>